<accession>A0A2H6CWH0</accession>
<dbReference type="GO" id="GO:0003985">
    <property type="term" value="F:acetyl-CoA C-acetyltransferase activity"/>
    <property type="evidence" value="ECO:0007669"/>
    <property type="project" value="UniProtKB-EC"/>
</dbReference>
<dbReference type="Pfam" id="PF02803">
    <property type="entry name" value="Thiolase_C"/>
    <property type="match status" value="1"/>
</dbReference>
<dbReference type="PANTHER" id="PTHR18919">
    <property type="entry name" value="ACETYL-COA C-ACYLTRANSFERASE"/>
    <property type="match status" value="1"/>
</dbReference>
<dbReference type="PROSITE" id="PS01192">
    <property type="entry name" value="HMG_COA_REDUCTASE_3"/>
    <property type="match status" value="1"/>
</dbReference>
<evidence type="ECO:0000256" key="7">
    <source>
        <dbReference type="ARBA" id="ARBA00030755"/>
    </source>
</evidence>
<dbReference type="Proteomes" id="UP000236214">
    <property type="component" value="Unassembled WGS sequence"/>
</dbReference>
<dbReference type="InterPro" id="IPR020610">
    <property type="entry name" value="Thiolase_AS"/>
</dbReference>
<dbReference type="InterPro" id="IPR020616">
    <property type="entry name" value="Thiolase_N"/>
</dbReference>
<evidence type="ECO:0000256" key="1">
    <source>
        <dbReference type="ARBA" id="ARBA00007661"/>
    </source>
</evidence>
<evidence type="ECO:0000313" key="10">
    <source>
        <dbReference type="EMBL" id="GBD69343.1"/>
    </source>
</evidence>
<dbReference type="PROSITE" id="PS00098">
    <property type="entry name" value="THIOLASE_1"/>
    <property type="match status" value="1"/>
</dbReference>
<dbReference type="AlphaFoldDB" id="A0A2H6CWH0"/>
<name>A0A2H6CWH0_TETHA</name>
<organism evidence="10 11">
    <name type="scientific">Tetragenococcus halophilus subsp. halophilus</name>
    <dbReference type="NCBI Taxonomy" id="1513897"/>
    <lineage>
        <taxon>Bacteria</taxon>
        <taxon>Bacillati</taxon>
        <taxon>Bacillota</taxon>
        <taxon>Bacilli</taxon>
        <taxon>Lactobacillales</taxon>
        <taxon>Enterococcaceae</taxon>
        <taxon>Tetragenococcus</taxon>
    </lineage>
</organism>
<keyword evidence="11" id="KW-1185">Reference proteome</keyword>
<dbReference type="InterPro" id="IPR002155">
    <property type="entry name" value="Thiolase"/>
</dbReference>
<dbReference type="Gene3D" id="3.90.770.10">
    <property type="entry name" value="3-hydroxy-3-methylglutaryl-coenzyme A Reductase, Chain A, domain 2"/>
    <property type="match status" value="2"/>
</dbReference>
<dbReference type="InterPro" id="IPR009023">
    <property type="entry name" value="HMG_CoA_Rdtase_NAD(P)-bd_sf"/>
</dbReference>
<evidence type="ECO:0000256" key="2">
    <source>
        <dbReference type="ARBA" id="ARBA00010982"/>
    </source>
</evidence>
<dbReference type="NCBIfam" id="TIGR00532">
    <property type="entry name" value="HMG_CoA_R_NAD"/>
    <property type="match status" value="1"/>
</dbReference>
<protein>
    <recommendedName>
        <fullName evidence="3">acetyl-CoA C-acetyltransferase</fullName>
        <ecNumber evidence="3">2.3.1.9</ecNumber>
    </recommendedName>
    <alternativeName>
        <fullName evidence="7">Acetoacetyl-CoA thiolase</fullName>
    </alternativeName>
</protein>
<dbReference type="InterPro" id="IPR023076">
    <property type="entry name" value="HMG_CoA_Rdtase_CS"/>
</dbReference>
<keyword evidence="6" id="KW-0012">Acyltransferase</keyword>
<dbReference type="InterPro" id="IPR004553">
    <property type="entry name" value="HMG_CoA_Rdtase_bac-typ"/>
</dbReference>
<dbReference type="SUPFAM" id="SSF53901">
    <property type="entry name" value="Thiolase-like"/>
    <property type="match status" value="2"/>
</dbReference>
<dbReference type="InterPro" id="IPR009029">
    <property type="entry name" value="HMG_CoA_Rdtase_sub-bd_dom_sf"/>
</dbReference>
<dbReference type="Gene3D" id="3.40.47.10">
    <property type="match status" value="2"/>
</dbReference>
<evidence type="ECO:0000313" key="11">
    <source>
        <dbReference type="Proteomes" id="UP000236214"/>
    </source>
</evidence>
<gene>
    <name evidence="10" type="primary">mvaE</name>
    <name evidence="10" type="ORF">TEHN7118_2149</name>
</gene>
<dbReference type="SUPFAM" id="SSF56542">
    <property type="entry name" value="Substrate-binding domain of HMG-CoA reductase"/>
    <property type="match status" value="1"/>
</dbReference>
<evidence type="ECO:0000259" key="9">
    <source>
        <dbReference type="Pfam" id="PF02803"/>
    </source>
</evidence>
<dbReference type="PANTHER" id="PTHR18919:SF107">
    <property type="entry name" value="ACETYL-COA ACETYLTRANSFERASE, CYTOSOLIC"/>
    <property type="match status" value="1"/>
</dbReference>
<dbReference type="Gene3D" id="1.10.8.660">
    <property type="match status" value="1"/>
</dbReference>
<dbReference type="Pfam" id="PF00368">
    <property type="entry name" value="HMG-CoA_red"/>
    <property type="match status" value="1"/>
</dbReference>
<dbReference type="InterPro" id="IPR016039">
    <property type="entry name" value="Thiolase-like"/>
</dbReference>
<evidence type="ECO:0000256" key="3">
    <source>
        <dbReference type="ARBA" id="ARBA00012705"/>
    </source>
</evidence>
<evidence type="ECO:0000259" key="8">
    <source>
        <dbReference type="Pfam" id="PF00108"/>
    </source>
</evidence>
<comment type="similarity">
    <text evidence="2">Belongs to the thiolase-like superfamily. Thiolase family.</text>
</comment>
<evidence type="ECO:0000256" key="6">
    <source>
        <dbReference type="ARBA" id="ARBA00023315"/>
    </source>
</evidence>
<dbReference type="InterPro" id="IPR020617">
    <property type="entry name" value="Thiolase_C"/>
</dbReference>
<feature type="domain" description="Thiolase N-terminal" evidence="8">
    <location>
        <begin position="40"/>
        <end position="291"/>
    </location>
</feature>
<dbReference type="InterPro" id="IPR023074">
    <property type="entry name" value="HMG_CoA_Rdtase_cat_sf"/>
</dbReference>
<feature type="domain" description="Thiolase C-terminal" evidence="9">
    <location>
        <begin position="301"/>
        <end position="421"/>
    </location>
</feature>
<proteinExistence type="inferred from homology"/>
<dbReference type="FunFam" id="3.40.47.10:FF:000010">
    <property type="entry name" value="Acetyl-CoA acetyltransferase (Thiolase)"/>
    <property type="match status" value="1"/>
</dbReference>
<evidence type="ECO:0000256" key="5">
    <source>
        <dbReference type="ARBA" id="ARBA00023002"/>
    </source>
</evidence>
<sequence length="844" mass="90774">MYNLKFVKECSVVYKTLKELFVFLTKNAIVHFGGDDVKDVVIIDALRTPVGKYQGSLSQLSAVELGSAVSKKLINNNKKAVAAINQVIFGNVLQAGSGQNPARQITLNSGLSEGVYASTINEVCGSGMKAISLASQAILLDEAEVVLAGGTESMSQAPYLSYYNQQEDTYSQPKPAMLSDGLTDVFSGQHMGLTAENVAEKFNITRKMQDVFALRSQERAVNAQEKGYFSNEILPIDIAGKKVDKDEGVRKDTSLEKLAKLKTVFKKEGTVTAGNASTINDGASAVLLASKNFALANDLSYLAVLKDVVEVGVDPKVMGISPIKAIRQLLEKNALAIEDIDLFEINEAFASSSIAVEQELEIPEDKVNVCGSGISIGHAIGASGARIITTACHQLERVDGRYAVVSLCVGGGLGLAALIERPKANKSHKFYQLTRKERLDFLASQNKITSKTVDELERTVLPESIAGNLTENQMSEISLPMGLVSNMSVNQKDYFVPMATEEPSVVAACNNGVQMAKSSGGFTAVMKKKEIRGQIVFMNVTDKETVIEQIKKNEAEIISTAEQSYPSIVKRGGGVKRVAVREFAEDPNFLSVDLIVDTQDAMGANMLNTMLEAVATLFRQWFSEEILFSILSNYATDALVSAECYISFASLGKGDIEKGEKIAEKIAAASNFAQIDPFRAATHNKGIMNGIDAVVLATGNDTRSVNSAVHAYAAKNGKYQGLSQWKVVDNQLKGSIELPLAVATAGGATKALPKAQAALQILDVNDAKELAEVIASVGLAQNLAALKALVTEGIQKGHMALQARALALNVGAKDFEIQKVATRLKRQPMNEENAREILQELRNK</sequence>
<dbReference type="InterPro" id="IPR020615">
    <property type="entry name" value="Thiolase_acyl_enz_int_AS"/>
</dbReference>
<comment type="similarity">
    <text evidence="1">Belongs to the HMG-CoA reductase family.</text>
</comment>
<comment type="caution">
    <text evidence="10">The sequence shown here is derived from an EMBL/GenBank/DDBJ whole genome shotgun (WGS) entry which is preliminary data.</text>
</comment>
<dbReference type="NCBIfam" id="TIGR01930">
    <property type="entry name" value="AcCoA-C-Actrans"/>
    <property type="match status" value="1"/>
</dbReference>
<dbReference type="PROSITE" id="PS50065">
    <property type="entry name" value="HMG_COA_REDUCTASE_4"/>
    <property type="match status" value="1"/>
</dbReference>
<reference evidence="10 11" key="1">
    <citation type="submission" date="2016-05" db="EMBL/GenBank/DDBJ databases">
        <title>Whole genome sequencing of Tetragenococcus halophilus subsp. halophilus NISL 7118.</title>
        <authorList>
            <person name="Shiwa Y."/>
            <person name="Nishimura I."/>
            <person name="Yoshikawa H."/>
            <person name="Koyama Y."/>
            <person name="Oguma T."/>
        </authorList>
    </citation>
    <scope>NUCLEOTIDE SEQUENCE [LARGE SCALE GENOMIC DNA]</scope>
    <source>
        <strain evidence="10 11">NISL 7118</strain>
    </source>
</reference>
<dbReference type="CDD" id="cd00751">
    <property type="entry name" value="thiolase"/>
    <property type="match status" value="1"/>
</dbReference>
<dbReference type="SUPFAM" id="SSF55035">
    <property type="entry name" value="NAD-binding domain of HMG-CoA reductase"/>
    <property type="match status" value="1"/>
</dbReference>
<keyword evidence="4" id="KW-0808">Transferase</keyword>
<dbReference type="EC" id="2.3.1.9" evidence="3"/>
<dbReference type="GO" id="GO:0015936">
    <property type="term" value="P:coenzyme A metabolic process"/>
    <property type="evidence" value="ECO:0007669"/>
    <property type="project" value="InterPro"/>
</dbReference>
<keyword evidence="5" id="KW-0560">Oxidoreductase</keyword>
<dbReference type="CDD" id="cd00644">
    <property type="entry name" value="HMG-CoA_reductase_classII"/>
    <property type="match status" value="1"/>
</dbReference>
<dbReference type="EMBL" id="BDEC01000205">
    <property type="protein sequence ID" value="GBD69343.1"/>
    <property type="molecule type" value="Genomic_DNA"/>
</dbReference>
<dbReference type="InterPro" id="IPR002202">
    <property type="entry name" value="HMG_CoA_Rdtase"/>
</dbReference>
<dbReference type="GO" id="GO:0004420">
    <property type="term" value="F:hydroxymethylglutaryl-CoA reductase (NADPH) activity"/>
    <property type="evidence" value="ECO:0007669"/>
    <property type="project" value="InterPro"/>
</dbReference>
<dbReference type="PROSITE" id="PS00099">
    <property type="entry name" value="THIOLASE_3"/>
    <property type="match status" value="1"/>
</dbReference>
<dbReference type="PRINTS" id="PR00071">
    <property type="entry name" value="HMGCOARDTASE"/>
</dbReference>
<dbReference type="Pfam" id="PF00108">
    <property type="entry name" value="Thiolase_N"/>
    <property type="match status" value="1"/>
</dbReference>
<evidence type="ECO:0000256" key="4">
    <source>
        <dbReference type="ARBA" id="ARBA00022679"/>
    </source>
</evidence>